<dbReference type="Proteomes" id="UP000276133">
    <property type="component" value="Unassembled WGS sequence"/>
</dbReference>
<dbReference type="AlphaFoldDB" id="A0A3M7QYD7"/>
<gene>
    <name evidence="1" type="ORF">BpHYR1_040443</name>
</gene>
<protein>
    <submittedName>
        <fullName evidence="1">Uncharacterized protein</fullName>
    </submittedName>
</protein>
<keyword evidence="2" id="KW-1185">Reference proteome</keyword>
<reference evidence="1 2" key="1">
    <citation type="journal article" date="2018" name="Sci. Rep.">
        <title>Genomic signatures of local adaptation to the degree of environmental predictability in rotifers.</title>
        <authorList>
            <person name="Franch-Gras L."/>
            <person name="Hahn C."/>
            <person name="Garcia-Roger E.M."/>
            <person name="Carmona M.J."/>
            <person name="Serra M."/>
            <person name="Gomez A."/>
        </authorList>
    </citation>
    <scope>NUCLEOTIDE SEQUENCE [LARGE SCALE GENOMIC DNA]</scope>
    <source>
        <strain evidence="1">HYR1</strain>
    </source>
</reference>
<sequence length="106" mass="12497">MIGFCDNQILPPIYHYMKKNFKTHSENRILQCEILVQKLQYKKIPSPAKTLQFIAYFNQGFSDGVHFTENCRVFAELGILFKFNLKNIIDLNEKTFSKIEYKAEIV</sequence>
<name>A0A3M7QYD7_BRAPC</name>
<evidence type="ECO:0000313" key="2">
    <source>
        <dbReference type="Proteomes" id="UP000276133"/>
    </source>
</evidence>
<evidence type="ECO:0000313" key="1">
    <source>
        <dbReference type="EMBL" id="RNA15965.1"/>
    </source>
</evidence>
<accession>A0A3M7QYD7</accession>
<organism evidence="1 2">
    <name type="scientific">Brachionus plicatilis</name>
    <name type="common">Marine rotifer</name>
    <name type="synonym">Brachionus muelleri</name>
    <dbReference type="NCBI Taxonomy" id="10195"/>
    <lineage>
        <taxon>Eukaryota</taxon>
        <taxon>Metazoa</taxon>
        <taxon>Spiralia</taxon>
        <taxon>Gnathifera</taxon>
        <taxon>Rotifera</taxon>
        <taxon>Eurotatoria</taxon>
        <taxon>Monogononta</taxon>
        <taxon>Pseudotrocha</taxon>
        <taxon>Ploima</taxon>
        <taxon>Brachionidae</taxon>
        <taxon>Brachionus</taxon>
    </lineage>
</organism>
<dbReference type="EMBL" id="REGN01004837">
    <property type="protein sequence ID" value="RNA15965.1"/>
    <property type="molecule type" value="Genomic_DNA"/>
</dbReference>
<proteinExistence type="predicted"/>
<comment type="caution">
    <text evidence="1">The sequence shown here is derived from an EMBL/GenBank/DDBJ whole genome shotgun (WGS) entry which is preliminary data.</text>
</comment>